<feature type="region of interest" description="Disordered" evidence="2">
    <location>
        <begin position="100"/>
        <end position="129"/>
    </location>
</feature>
<keyword evidence="4" id="KW-1185">Reference proteome</keyword>
<dbReference type="GeneID" id="73337493"/>
<dbReference type="RefSeq" id="XP_049139626.1">
    <property type="nucleotide sequence ID" value="XM_049282483.1"/>
</dbReference>
<organism evidence="3 4">
    <name type="scientific">Colletotrichum lupini</name>
    <dbReference type="NCBI Taxonomy" id="145971"/>
    <lineage>
        <taxon>Eukaryota</taxon>
        <taxon>Fungi</taxon>
        <taxon>Dikarya</taxon>
        <taxon>Ascomycota</taxon>
        <taxon>Pezizomycotina</taxon>
        <taxon>Sordariomycetes</taxon>
        <taxon>Hypocreomycetidae</taxon>
        <taxon>Glomerellales</taxon>
        <taxon>Glomerellaceae</taxon>
        <taxon>Colletotrichum</taxon>
        <taxon>Colletotrichum acutatum species complex</taxon>
    </lineage>
</organism>
<keyword evidence="1" id="KW-0539">Nucleus</keyword>
<accession>A0A9Q8SIH6</accession>
<feature type="compositionally biased region" description="Low complexity" evidence="2">
    <location>
        <begin position="797"/>
        <end position="812"/>
    </location>
</feature>
<dbReference type="EMBL" id="CP019474">
    <property type="protein sequence ID" value="UQC77989.1"/>
    <property type="molecule type" value="Genomic_DNA"/>
</dbReference>
<dbReference type="PANTHER" id="PTHR38791">
    <property type="entry name" value="ZN(II)2CYS6 TRANSCRIPTION FACTOR (EUROFUNG)-RELATED-RELATED"/>
    <property type="match status" value="1"/>
</dbReference>
<reference evidence="3" key="1">
    <citation type="journal article" date="2021" name="Mol. Plant Microbe Interact.">
        <title>Complete Genome Sequence of the Plant-Pathogenic Fungus Colletotrichum lupini.</title>
        <authorList>
            <person name="Baroncelli R."/>
            <person name="Pensec F."/>
            <person name="Da Lio D."/>
            <person name="Boufleur T."/>
            <person name="Vicente I."/>
            <person name="Sarrocco S."/>
            <person name="Picot A."/>
            <person name="Baraldi E."/>
            <person name="Sukno S."/>
            <person name="Thon M."/>
            <person name="Le Floch G."/>
        </authorList>
    </citation>
    <scope>NUCLEOTIDE SEQUENCE</scope>
    <source>
        <strain evidence="3">IMI 504893</strain>
    </source>
</reference>
<evidence type="ECO:0000256" key="1">
    <source>
        <dbReference type="ARBA" id="ARBA00023242"/>
    </source>
</evidence>
<name>A0A9Q8SIH6_9PEZI</name>
<evidence type="ECO:0000256" key="2">
    <source>
        <dbReference type="SAM" id="MobiDB-lite"/>
    </source>
</evidence>
<protein>
    <submittedName>
        <fullName evidence="3">Uncharacterized protein</fullName>
    </submittedName>
</protein>
<gene>
    <name evidence="3" type="ORF">CLUP02_03462</name>
</gene>
<dbReference type="InterPro" id="IPR053175">
    <property type="entry name" value="DHMBA_Reg_Transcription_Factor"/>
</dbReference>
<feature type="region of interest" description="Disordered" evidence="2">
    <location>
        <begin position="1"/>
        <end position="59"/>
    </location>
</feature>
<sequence>MDQTSAPNWAPEDPQEAPVRRSRTVRHCSSSSEGFQSREAPGRSFVPKGPRRGQKDDAQQCNPRKVRCFCCWPAANQKMTAAGAACRCREEEATKAITHTHPALRSSPRPYRRREGEGGQAQAHSHSQSPISLTFLNSLSPHSPTSPLYTHPSVVQTLSRLAVRIPSQVQAHNEACERVPLTRSTSNCRLQPLSLPIDHIKATCHPSSPPQSVISHSRPPKGPGRILPLRGSIHLITQLLTQHWPFLNFASDIRVSSMVYCGKPSKGCSNCPRSALVVDCQKFLARRRGGNCDQKEPGCGQCEKRQQQCPGYRNLVDLMFRDESSHVIKKAAKTKARGRLKNAQASSAGSSSENVIASTDHDSSDPSPPGTAVRPSVRRQYPPRPMETTMQNMTIRHRPRQIQWSSSSSDSDDDEDGPWSMAPRARPLYSLSPSYQERGTAFFFSRYVSMDENACHQNYDFIFDVWRPASMLPSRQADGVMASIAAVGLAGLSHLTMCAEMMDWSRRSYGAALKMTNDALRDPVEAVKDTTMLSILVLGTYEMLSGRTNQTVRAWQNHLNGASALAKMRGLGQFTTRAGARMFMMLTQIVLINCMQRDMPMPQSLIDLRNQLGMLSGGTDPGWRLSGPIYKVMQLRYDINSGKLNQTADIINQLSSVDQDFADVIADLPETWRYRSVRLATSHPSVFDGHRCDVYATLGLAATWNGVRSIRMMVHETILGELFKCFQGQHIMLWPYEAKLQLAKSVELLEKLCENVLASIPQHFGVVNFRDALFGGGGGGSPSAIVPVTKSPSRIVRSPSISASSSSPSSVAETPPGPRSFNGPTLQDPTYAKGRSNDAERFMTLASASNTIVWPLYLVGVSSCCTQEVKDFVVDRLKAILEESGLMQAHGVALMVRDKEVYIPWSDVSWNRMPQTHIPSDLIV</sequence>
<dbReference type="InterPro" id="IPR021858">
    <property type="entry name" value="Fun_TF"/>
</dbReference>
<dbReference type="AlphaFoldDB" id="A0A9Q8SIH6"/>
<dbReference type="Pfam" id="PF11951">
    <property type="entry name" value="Fungal_trans_2"/>
    <property type="match status" value="1"/>
</dbReference>
<evidence type="ECO:0000313" key="3">
    <source>
        <dbReference type="EMBL" id="UQC77989.1"/>
    </source>
</evidence>
<dbReference type="KEGG" id="clup:CLUP02_03462"/>
<dbReference type="Proteomes" id="UP000830671">
    <property type="component" value="Chromosome 2"/>
</dbReference>
<feature type="compositionally biased region" description="Polar residues" evidence="2">
    <location>
        <begin position="343"/>
        <end position="357"/>
    </location>
</feature>
<proteinExistence type="predicted"/>
<feature type="region of interest" description="Disordered" evidence="2">
    <location>
        <begin position="329"/>
        <end position="421"/>
    </location>
</feature>
<feature type="region of interest" description="Disordered" evidence="2">
    <location>
        <begin position="797"/>
        <end position="830"/>
    </location>
</feature>
<evidence type="ECO:0000313" key="4">
    <source>
        <dbReference type="Proteomes" id="UP000830671"/>
    </source>
</evidence>
<feature type="compositionally biased region" description="Basic residues" evidence="2">
    <location>
        <begin position="329"/>
        <end position="340"/>
    </location>
</feature>
<dbReference type="PANTHER" id="PTHR38791:SF5">
    <property type="entry name" value="TRANSCRIPTION FACTOR DBAG-RELATED"/>
    <property type="match status" value="1"/>
</dbReference>